<evidence type="ECO:0000313" key="2">
    <source>
        <dbReference type="EMBL" id="KAF5547493.1"/>
    </source>
</evidence>
<accession>A0A8H5N0K9</accession>
<dbReference type="AlphaFoldDB" id="A0A8H5N0K9"/>
<dbReference type="EMBL" id="JAAOAO010000326">
    <property type="protein sequence ID" value="KAF5547493.1"/>
    <property type="molecule type" value="Genomic_DNA"/>
</dbReference>
<dbReference type="Proteomes" id="UP000574317">
    <property type="component" value="Unassembled WGS sequence"/>
</dbReference>
<sequence>MHTYVKGQWPQVFSREEWQQQSVDMLISYRELEIFQLAHELTHQQVTKKRKRTRAKPGRQDENDILLPKPLHQRRELPTGTFCNARR</sequence>
<feature type="compositionally biased region" description="Basic residues" evidence="1">
    <location>
        <begin position="46"/>
        <end position="57"/>
    </location>
</feature>
<keyword evidence="3" id="KW-1185">Reference proteome</keyword>
<evidence type="ECO:0000256" key="1">
    <source>
        <dbReference type="SAM" id="MobiDB-lite"/>
    </source>
</evidence>
<reference evidence="2 3" key="1">
    <citation type="submission" date="2020-05" db="EMBL/GenBank/DDBJ databases">
        <title>Identification and distribution of gene clusters putatively required for synthesis of sphingolipid metabolism inhibitors in phylogenetically diverse species of the filamentous fungus Fusarium.</title>
        <authorList>
            <person name="Kim H.-S."/>
            <person name="Busman M."/>
            <person name="Brown D.W."/>
            <person name="Divon H."/>
            <person name="Uhlig S."/>
            <person name="Proctor R.H."/>
        </authorList>
    </citation>
    <scope>NUCLEOTIDE SEQUENCE [LARGE SCALE GENOMIC DNA]</scope>
    <source>
        <strain evidence="2 3">NRRL 25196</strain>
    </source>
</reference>
<gene>
    <name evidence="2" type="ORF">FNAPI_8522</name>
</gene>
<comment type="caution">
    <text evidence="2">The sequence shown here is derived from an EMBL/GenBank/DDBJ whole genome shotgun (WGS) entry which is preliminary data.</text>
</comment>
<feature type="region of interest" description="Disordered" evidence="1">
    <location>
        <begin position="46"/>
        <end position="71"/>
    </location>
</feature>
<organism evidence="2 3">
    <name type="scientific">Fusarium napiforme</name>
    <dbReference type="NCBI Taxonomy" id="42672"/>
    <lineage>
        <taxon>Eukaryota</taxon>
        <taxon>Fungi</taxon>
        <taxon>Dikarya</taxon>
        <taxon>Ascomycota</taxon>
        <taxon>Pezizomycotina</taxon>
        <taxon>Sordariomycetes</taxon>
        <taxon>Hypocreomycetidae</taxon>
        <taxon>Hypocreales</taxon>
        <taxon>Nectriaceae</taxon>
        <taxon>Fusarium</taxon>
        <taxon>Fusarium fujikuroi species complex</taxon>
    </lineage>
</organism>
<protein>
    <submittedName>
        <fullName evidence="2">Uncharacterized protein</fullName>
    </submittedName>
</protein>
<evidence type="ECO:0000313" key="3">
    <source>
        <dbReference type="Proteomes" id="UP000574317"/>
    </source>
</evidence>
<name>A0A8H5N0K9_9HYPO</name>
<proteinExistence type="predicted"/>